<gene>
    <name evidence="1" type="ORF">XBI1_1840008</name>
</gene>
<protein>
    <submittedName>
        <fullName evidence="1">Uncharacterized protein</fullName>
    </submittedName>
</protein>
<dbReference type="Proteomes" id="UP000028480">
    <property type="component" value="Unassembled WGS sequence"/>
</dbReference>
<dbReference type="HOGENOM" id="CLU_3425025_0_0_6"/>
<reference evidence="1" key="1">
    <citation type="submission" date="2013-07" db="EMBL/GenBank/DDBJ databases">
        <title>Sub-species coevolution in mutualistic symbiosis.</title>
        <authorList>
            <person name="Murfin K."/>
            <person name="Klassen J."/>
            <person name="Lee M."/>
            <person name="Forst S."/>
            <person name="Stock P."/>
            <person name="Goodrich-Blair H."/>
        </authorList>
    </citation>
    <scope>NUCLEOTIDE SEQUENCE [LARGE SCALE GENOMIC DNA]</scope>
    <source>
        <strain evidence="1">Intermedium</strain>
    </source>
</reference>
<organism evidence="1">
    <name type="scientific">Xenorhabdus bovienii str. Intermedium</name>
    <dbReference type="NCBI Taxonomy" id="1379677"/>
    <lineage>
        <taxon>Bacteria</taxon>
        <taxon>Pseudomonadati</taxon>
        <taxon>Pseudomonadota</taxon>
        <taxon>Gammaproteobacteria</taxon>
        <taxon>Enterobacterales</taxon>
        <taxon>Morganellaceae</taxon>
        <taxon>Xenorhabdus</taxon>
    </lineage>
</organism>
<accession>A0A077QI27</accession>
<comment type="caution">
    <text evidence="1">The sequence shown here is derived from an EMBL/GenBank/DDBJ whole genome shotgun (WGS) entry which is preliminary data.</text>
</comment>
<proteinExistence type="predicted"/>
<evidence type="ECO:0000313" key="1">
    <source>
        <dbReference type="EMBL" id="CDH31981.1"/>
    </source>
</evidence>
<name>A0A077QI27_XENBV</name>
<dbReference type="EMBL" id="CBTB010000095">
    <property type="protein sequence ID" value="CDH31981.1"/>
    <property type="molecule type" value="Genomic_DNA"/>
</dbReference>
<sequence>MGIPHEKKKATLGWSTALNNMD</sequence>
<dbReference type="AlphaFoldDB" id="A0A077QI27"/>